<organism evidence="2 3">
    <name type="scientific">Volvox africanus</name>
    <dbReference type="NCBI Taxonomy" id="51714"/>
    <lineage>
        <taxon>Eukaryota</taxon>
        <taxon>Viridiplantae</taxon>
        <taxon>Chlorophyta</taxon>
        <taxon>core chlorophytes</taxon>
        <taxon>Chlorophyceae</taxon>
        <taxon>CS clade</taxon>
        <taxon>Chlamydomonadales</taxon>
        <taxon>Volvocaceae</taxon>
        <taxon>Volvox</taxon>
    </lineage>
</organism>
<evidence type="ECO:0000313" key="3">
    <source>
        <dbReference type="Proteomes" id="UP001165090"/>
    </source>
</evidence>
<name>A0ABQ5SBL8_9CHLO</name>
<dbReference type="PANTHER" id="PTHR34407">
    <property type="entry name" value="EXPRESSED PROTEIN"/>
    <property type="match status" value="1"/>
</dbReference>
<accession>A0ABQ5SBL8</accession>
<gene>
    <name evidence="2" type="ORF">VaNZ11_011231</name>
</gene>
<dbReference type="PANTHER" id="PTHR34407:SF1">
    <property type="entry name" value="SGNH HYDROLASE-TYPE ESTERASE DOMAIN-CONTAINING PROTEIN"/>
    <property type="match status" value="1"/>
</dbReference>
<dbReference type="Gene3D" id="3.40.50.1110">
    <property type="entry name" value="SGNH hydrolase"/>
    <property type="match status" value="1"/>
</dbReference>
<dbReference type="CDD" id="cd00229">
    <property type="entry name" value="SGNH_hydrolase"/>
    <property type="match status" value="1"/>
</dbReference>
<keyword evidence="1" id="KW-0732">Signal</keyword>
<comment type="caution">
    <text evidence="2">The sequence shown here is derived from an EMBL/GenBank/DDBJ whole genome shotgun (WGS) entry which is preliminary data.</text>
</comment>
<proteinExistence type="predicted"/>
<evidence type="ECO:0000256" key="1">
    <source>
        <dbReference type="SAM" id="SignalP"/>
    </source>
</evidence>
<reference evidence="2 3" key="1">
    <citation type="journal article" date="2023" name="IScience">
        <title>Expanded male sex-determining region conserved during the evolution of homothallism in the green alga Volvox.</title>
        <authorList>
            <person name="Yamamoto K."/>
            <person name="Matsuzaki R."/>
            <person name="Mahakham W."/>
            <person name="Heman W."/>
            <person name="Sekimoto H."/>
            <person name="Kawachi M."/>
            <person name="Minakuchi Y."/>
            <person name="Toyoda A."/>
            <person name="Nozaki H."/>
        </authorList>
    </citation>
    <scope>NUCLEOTIDE SEQUENCE [LARGE SCALE GENOMIC DNA]</scope>
    <source>
        <strain evidence="2 3">NIES-4468</strain>
    </source>
</reference>
<dbReference type="EMBL" id="BSDZ01000078">
    <property type="protein sequence ID" value="GLI67044.1"/>
    <property type="molecule type" value="Genomic_DNA"/>
</dbReference>
<dbReference type="SUPFAM" id="SSF52266">
    <property type="entry name" value="SGNH hydrolase"/>
    <property type="match status" value="1"/>
</dbReference>
<feature type="chain" id="PRO_5045481220" description="SGNH hydrolase-type esterase domain-containing protein" evidence="1">
    <location>
        <begin position="28"/>
        <end position="486"/>
    </location>
</feature>
<dbReference type="Proteomes" id="UP001165090">
    <property type="component" value="Unassembled WGS sequence"/>
</dbReference>
<evidence type="ECO:0008006" key="4">
    <source>
        <dbReference type="Google" id="ProtNLM"/>
    </source>
</evidence>
<dbReference type="InterPro" id="IPR036514">
    <property type="entry name" value="SGNH_hydro_sf"/>
</dbReference>
<sequence length="486" mass="54227">MASRDLHTFLACCTIVLILESVLKTSAVTPLTDFMFSKSVTNHGDLAMYSRIFDKFNDKRCLKITAIGGSVTEGHWNHTRIPVNLRWPGLLAALLNARFPCNDPVGHVAQNQARGATPTSAWIEILTGQQEVQFQGVDLVLLETAVNQGAEREQAQIDAEILMSMVTKQSRRSMTKSQLEQATTSDGQFIRGFTGTAAMWVVASTRRYIPVWTGVPYERISDAMYAQLPVAQHHGVPIISAIDALGPFPTSELQAWFNQTWYEGDPIHPNQRGHILIADLVFHYLKTAYEHTRLFQWHALPKDYIPREPMFLSQDILNMFLDQTPIKINLANMNDILRRNVTRCSGWWTYADVPEKIGFIANNVGASCVVPLKSDEVSRLSVGMAHVLMYKSYENMGMFKMAIMKGQMGVNGVCEGADDPNVQVLGSMIVDSLWKSKASLAEVSILHFQLPTASDKSACLLVHLDVVESKPARLKNKVKLLGISFF</sequence>
<feature type="signal peptide" evidence="1">
    <location>
        <begin position="1"/>
        <end position="27"/>
    </location>
</feature>
<keyword evidence="3" id="KW-1185">Reference proteome</keyword>
<evidence type="ECO:0000313" key="2">
    <source>
        <dbReference type="EMBL" id="GLI67044.1"/>
    </source>
</evidence>
<protein>
    <recommendedName>
        <fullName evidence="4">SGNH hydrolase-type esterase domain-containing protein</fullName>
    </recommendedName>
</protein>